<gene>
    <name evidence="1" type="ORF">LCGC14_2480590</name>
</gene>
<reference evidence="1" key="1">
    <citation type="journal article" date="2015" name="Nature">
        <title>Complex archaea that bridge the gap between prokaryotes and eukaryotes.</title>
        <authorList>
            <person name="Spang A."/>
            <person name="Saw J.H."/>
            <person name="Jorgensen S.L."/>
            <person name="Zaremba-Niedzwiedzka K."/>
            <person name="Martijn J."/>
            <person name="Lind A.E."/>
            <person name="van Eijk R."/>
            <person name="Schleper C."/>
            <person name="Guy L."/>
            <person name="Ettema T.J."/>
        </authorList>
    </citation>
    <scope>NUCLEOTIDE SEQUENCE</scope>
</reference>
<protein>
    <recommendedName>
        <fullName evidence="2">TNase-like domain-containing protein</fullName>
    </recommendedName>
</protein>
<dbReference type="AlphaFoldDB" id="A0A0F9B8I2"/>
<name>A0A0F9B8I2_9ZZZZ</name>
<organism evidence="1">
    <name type="scientific">marine sediment metagenome</name>
    <dbReference type="NCBI Taxonomy" id="412755"/>
    <lineage>
        <taxon>unclassified sequences</taxon>
        <taxon>metagenomes</taxon>
        <taxon>ecological metagenomes</taxon>
    </lineage>
</organism>
<evidence type="ECO:0008006" key="2">
    <source>
        <dbReference type="Google" id="ProtNLM"/>
    </source>
</evidence>
<dbReference type="EMBL" id="LAZR01039061">
    <property type="protein sequence ID" value="KKL17935.1"/>
    <property type="molecule type" value="Genomic_DNA"/>
</dbReference>
<evidence type="ECO:0000313" key="1">
    <source>
        <dbReference type="EMBL" id="KKL17935.1"/>
    </source>
</evidence>
<proteinExistence type="predicted"/>
<sequence length="95" mass="10881">RVSDILPSGNLWPDLPRRELDDLLNRDIVILDFSFLNGRYGRFAVILARFPDSDDAFTTACGGEVVCRKLDDLKEKRELPILGAISYNEKYYDLT</sequence>
<comment type="caution">
    <text evidence="1">The sequence shown here is derived from an EMBL/GenBank/DDBJ whole genome shotgun (WGS) entry which is preliminary data.</text>
</comment>
<feature type="non-terminal residue" evidence="1">
    <location>
        <position position="1"/>
    </location>
</feature>
<accession>A0A0F9B8I2</accession>